<dbReference type="GO" id="GO:0003700">
    <property type="term" value="F:DNA-binding transcription factor activity"/>
    <property type="evidence" value="ECO:0007669"/>
    <property type="project" value="TreeGrafter"/>
</dbReference>
<dbReference type="GO" id="GO:0005829">
    <property type="term" value="C:cytosol"/>
    <property type="evidence" value="ECO:0007669"/>
    <property type="project" value="TreeGrafter"/>
</dbReference>
<dbReference type="Pfam" id="PF02082">
    <property type="entry name" value="Rrf2"/>
    <property type="match status" value="1"/>
</dbReference>
<dbReference type="PANTHER" id="PTHR33221">
    <property type="entry name" value="WINGED HELIX-TURN-HELIX TRANSCRIPTIONAL REGULATOR, RRF2 FAMILY"/>
    <property type="match status" value="1"/>
</dbReference>
<proteinExistence type="predicted"/>
<gene>
    <name evidence="2" type="ORF">OBE_10310</name>
</gene>
<dbReference type="GO" id="GO:0003677">
    <property type="term" value="F:DNA binding"/>
    <property type="evidence" value="ECO:0007669"/>
    <property type="project" value="UniProtKB-KW"/>
</dbReference>
<dbReference type="PROSITE" id="PS51197">
    <property type="entry name" value="HTH_RRF2_2"/>
    <property type="match status" value="1"/>
</dbReference>
<evidence type="ECO:0000313" key="2">
    <source>
        <dbReference type="EMBL" id="EKC57861.1"/>
    </source>
</evidence>
<keyword evidence="1" id="KW-0238">DNA-binding</keyword>
<dbReference type="SUPFAM" id="SSF46785">
    <property type="entry name" value="Winged helix' DNA-binding domain"/>
    <property type="match status" value="1"/>
</dbReference>
<dbReference type="InterPro" id="IPR000944">
    <property type="entry name" value="Tscrpt_reg_Rrf2"/>
</dbReference>
<dbReference type="PANTHER" id="PTHR33221:SF5">
    <property type="entry name" value="HTH-TYPE TRANSCRIPTIONAL REGULATOR ISCR"/>
    <property type="match status" value="1"/>
</dbReference>
<dbReference type="InterPro" id="IPR036388">
    <property type="entry name" value="WH-like_DNA-bd_sf"/>
</dbReference>
<dbReference type="Gene3D" id="1.10.10.10">
    <property type="entry name" value="Winged helix-like DNA-binding domain superfamily/Winged helix DNA-binding domain"/>
    <property type="match status" value="1"/>
</dbReference>
<dbReference type="EMBL" id="AJWZ01007102">
    <property type="protein sequence ID" value="EKC57861.1"/>
    <property type="molecule type" value="Genomic_DNA"/>
</dbReference>
<comment type="caution">
    <text evidence="2">The sequence shown here is derived from an EMBL/GenBank/DDBJ whole genome shotgun (WGS) entry which is preliminary data.</text>
</comment>
<dbReference type="InterPro" id="IPR036390">
    <property type="entry name" value="WH_DNA-bd_sf"/>
</dbReference>
<reference evidence="2" key="1">
    <citation type="journal article" date="2013" name="Environ. Microbiol.">
        <title>Microbiota from the distal guts of lean and obese adolescents exhibit partial functional redundancy besides clear differences in community structure.</title>
        <authorList>
            <person name="Ferrer M."/>
            <person name="Ruiz A."/>
            <person name="Lanza F."/>
            <person name="Haange S.B."/>
            <person name="Oberbach A."/>
            <person name="Till H."/>
            <person name="Bargiela R."/>
            <person name="Campoy C."/>
            <person name="Segura M.T."/>
            <person name="Richter M."/>
            <person name="von Bergen M."/>
            <person name="Seifert J."/>
            <person name="Suarez A."/>
        </authorList>
    </citation>
    <scope>NUCLEOTIDE SEQUENCE</scope>
</reference>
<accession>K1TF45</accession>
<evidence type="ECO:0000256" key="1">
    <source>
        <dbReference type="ARBA" id="ARBA00023125"/>
    </source>
</evidence>
<sequence>MMVSTKGRYALRIMVDLAENQEGGPVSLKDIAERENIGIKYLEIIVSSLNKNGLLKKCSR</sequence>
<name>K1TF45_9ZZZZ</name>
<protein>
    <submittedName>
        <fullName evidence="2">Transcriptional regulator, Rrf2</fullName>
    </submittedName>
</protein>
<dbReference type="AlphaFoldDB" id="K1TF45"/>
<organism evidence="2">
    <name type="scientific">human gut metagenome</name>
    <dbReference type="NCBI Taxonomy" id="408170"/>
    <lineage>
        <taxon>unclassified sequences</taxon>
        <taxon>metagenomes</taxon>
        <taxon>organismal metagenomes</taxon>
    </lineage>
</organism>